<keyword evidence="3" id="KW-1185">Reference proteome</keyword>
<name>A6P1D8_9FIRM</name>
<protein>
    <recommendedName>
        <fullName evidence="4">HipA-like C-terminal domain-containing protein</fullName>
    </recommendedName>
</protein>
<reference evidence="2 3" key="1">
    <citation type="submission" date="2007-04" db="EMBL/GenBank/DDBJ databases">
        <authorList>
            <person name="Fulton L."/>
            <person name="Clifton S."/>
            <person name="Fulton B."/>
            <person name="Xu J."/>
            <person name="Minx P."/>
            <person name="Pepin K.H."/>
            <person name="Johnson M."/>
            <person name="Thiruvilangam P."/>
            <person name="Bhonagiri V."/>
            <person name="Nash W.E."/>
            <person name="Mardis E.R."/>
            <person name="Wilson R.K."/>
        </authorList>
    </citation>
    <scope>NUCLEOTIDE SEQUENCE [LARGE SCALE GENOMIC DNA]</scope>
    <source>
        <strain evidence="2 3">ATCC 29799</strain>
    </source>
</reference>
<evidence type="ECO:0000313" key="3">
    <source>
        <dbReference type="Proteomes" id="UP000003639"/>
    </source>
</evidence>
<dbReference type="OrthoDB" id="9812605at2"/>
<dbReference type="RefSeq" id="WP_006574781.1">
    <property type="nucleotide sequence ID" value="NZ_AAXG02000047.1"/>
</dbReference>
<proteinExistence type="predicted"/>
<gene>
    <name evidence="2" type="ORF">BACCAP_04305</name>
</gene>
<dbReference type="Proteomes" id="UP000003639">
    <property type="component" value="Unassembled WGS sequence"/>
</dbReference>
<evidence type="ECO:0008006" key="4">
    <source>
        <dbReference type="Google" id="ProtNLM"/>
    </source>
</evidence>
<accession>A6P1D8</accession>
<reference evidence="2 3" key="2">
    <citation type="submission" date="2007-06" db="EMBL/GenBank/DDBJ databases">
        <title>Draft genome sequence of Pseudoflavonifractor capillosus ATCC 29799.</title>
        <authorList>
            <person name="Sudarsanam P."/>
            <person name="Ley R."/>
            <person name="Guruge J."/>
            <person name="Turnbaugh P.J."/>
            <person name="Mahowald M."/>
            <person name="Liep D."/>
            <person name="Gordon J."/>
        </authorList>
    </citation>
    <scope>NUCLEOTIDE SEQUENCE [LARGE SCALE GENOMIC DNA]</scope>
    <source>
        <strain evidence="2 3">ATCC 29799</strain>
    </source>
</reference>
<dbReference type="eggNOG" id="ENOG502Z7P3">
    <property type="taxonomic scope" value="Bacteria"/>
</dbReference>
<evidence type="ECO:0000313" key="2">
    <source>
        <dbReference type="EMBL" id="EDM97830.1"/>
    </source>
</evidence>
<sequence length="270" mass="31058">MDKINLDSIEQEPIQGHTSKGDQPKWQLEGKWYKADHMGYEALAEVVVSQLLKRSNVPDFVEYEPIWVQYQGKDIPGCVSKSFRAKNEMLVPFERLHRAYKGTGLAAALGGIEEPQERIRYTVDFIEQTTGLTGVGKYLTLLVELDSFFLNEDRHTNNLAVIRNEKTKEFRLCPIFDHGLALLSDLNDYPVDRDVYDCISRVRAKPFDMDFDVQVEAAEALYGAQLKFSFARHDIPLILETLGELYSSAVITRVGQILYEQMRKYPVYFF</sequence>
<feature type="region of interest" description="Disordered" evidence="1">
    <location>
        <begin position="1"/>
        <end position="23"/>
    </location>
</feature>
<dbReference type="EMBL" id="AAXG02000047">
    <property type="protein sequence ID" value="EDM97830.1"/>
    <property type="molecule type" value="Genomic_DNA"/>
</dbReference>
<dbReference type="AlphaFoldDB" id="A6P1D8"/>
<evidence type="ECO:0000256" key="1">
    <source>
        <dbReference type="SAM" id="MobiDB-lite"/>
    </source>
</evidence>
<comment type="caution">
    <text evidence="2">The sequence shown here is derived from an EMBL/GenBank/DDBJ whole genome shotgun (WGS) entry which is preliminary data.</text>
</comment>
<organism evidence="2 3">
    <name type="scientific">Pseudoflavonifractor capillosus ATCC 29799</name>
    <dbReference type="NCBI Taxonomy" id="411467"/>
    <lineage>
        <taxon>Bacteria</taxon>
        <taxon>Bacillati</taxon>
        <taxon>Bacillota</taxon>
        <taxon>Clostridia</taxon>
        <taxon>Eubacteriales</taxon>
        <taxon>Oscillospiraceae</taxon>
        <taxon>Pseudoflavonifractor</taxon>
    </lineage>
</organism>
<dbReference type="Gene3D" id="1.10.1070.20">
    <property type="match status" value="1"/>
</dbReference>